<gene>
    <name evidence="2" type="ORF">QCA50_006076</name>
</gene>
<organism evidence="2 3">
    <name type="scientific">Cerrena zonata</name>
    <dbReference type="NCBI Taxonomy" id="2478898"/>
    <lineage>
        <taxon>Eukaryota</taxon>
        <taxon>Fungi</taxon>
        <taxon>Dikarya</taxon>
        <taxon>Basidiomycota</taxon>
        <taxon>Agaricomycotina</taxon>
        <taxon>Agaricomycetes</taxon>
        <taxon>Polyporales</taxon>
        <taxon>Cerrenaceae</taxon>
        <taxon>Cerrena</taxon>
    </lineage>
</organism>
<dbReference type="Proteomes" id="UP001385951">
    <property type="component" value="Unassembled WGS sequence"/>
</dbReference>
<accession>A0AAW0GC03</accession>
<feature type="region of interest" description="Disordered" evidence="1">
    <location>
        <begin position="84"/>
        <end position="114"/>
    </location>
</feature>
<dbReference type="EMBL" id="JASBNA010000006">
    <property type="protein sequence ID" value="KAK7690973.1"/>
    <property type="molecule type" value="Genomic_DNA"/>
</dbReference>
<dbReference type="AlphaFoldDB" id="A0AAW0GC03"/>
<sequence length="520" mass="56274">MSLSQFLTVSLNALFYIWLRFLSWFVPEGNDPRATTTDSGSGVYAQDGVLFIPSSPPEFTRPQGTHENLGALIADAVESALLRTPDSDPSAVPSIEFSPDLSTGSSPLTSAPTTPDMADELLIAVSDSCPGIVTSHTITWEDAFNAEDGLGSDLIERRNTGLSFLGSSTSIFSKLSANLLVPSQSTSPSKFLHSSTPCRSRSNSLLPRYTQDITSTPFKSDTSWCGDNTSMIATPGGTPPQSPGCYTNVFDLSIYEPDRRFGRILDKNTLDAAPPSAASASALPVPITPSRYLGRLPTICTPNNSPEKGRHVPGTLDAATLVELLDDFTNIHRPANNGLRPLLLPRQAAKRHSLDIASFPTRQRTGPRPLMLPQQLAKRPPPPPRSSTLDVGILHGRQSAFMRKSISVQDCRLGSPKQQDPISPPRQSRLFSDILTLLKRDDDTNVEPLIDLSTTVPEEDTQQGILSSSSLYMSPESSMIMESIDQEGRLLAIIGLLDDANKGDIRQMGQTQVEEGLVFC</sequence>
<feature type="compositionally biased region" description="Polar residues" evidence="1">
    <location>
        <begin position="100"/>
        <end position="113"/>
    </location>
</feature>
<evidence type="ECO:0000313" key="3">
    <source>
        <dbReference type="Proteomes" id="UP001385951"/>
    </source>
</evidence>
<feature type="region of interest" description="Disordered" evidence="1">
    <location>
        <begin position="356"/>
        <end position="386"/>
    </location>
</feature>
<evidence type="ECO:0000313" key="2">
    <source>
        <dbReference type="EMBL" id="KAK7690973.1"/>
    </source>
</evidence>
<keyword evidence="3" id="KW-1185">Reference proteome</keyword>
<name>A0AAW0GC03_9APHY</name>
<proteinExistence type="predicted"/>
<protein>
    <submittedName>
        <fullName evidence="2">Uncharacterized protein</fullName>
    </submittedName>
</protein>
<evidence type="ECO:0000256" key="1">
    <source>
        <dbReference type="SAM" id="MobiDB-lite"/>
    </source>
</evidence>
<comment type="caution">
    <text evidence="2">The sequence shown here is derived from an EMBL/GenBank/DDBJ whole genome shotgun (WGS) entry which is preliminary data.</text>
</comment>
<reference evidence="2 3" key="1">
    <citation type="submission" date="2022-09" db="EMBL/GenBank/DDBJ databases">
        <authorList>
            <person name="Palmer J.M."/>
        </authorList>
    </citation>
    <scope>NUCLEOTIDE SEQUENCE [LARGE SCALE GENOMIC DNA]</scope>
    <source>
        <strain evidence="2 3">DSM 7382</strain>
    </source>
</reference>